<dbReference type="AlphaFoldDB" id="A0A2I0KLC5"/>
<keyword evidence="4" id="KW-0472">Membrane</keyword>
<evidence type="ECO:0000313" key="6">
    <source>
        <dbReference type="Proteomes" id="UP000233551"/>
    </source>
</evidence>
<dbReference type="EMBL" id="PGOL01000513">
    <property type="protein sequence ID" value="PKI69312.1"/>
    <property type="molecule type" value="Genomic_DNA"/>
</dbReference>
<comment type="subcellular location">
    <subcellularLocation>
        <location evidence="1">Membrane</location>
        <topology evidence="1">Multi-pass membrane protein</topology>
    </subcellularLocation>
</comment>
<evidence type="ECO:0000256" key="4">
    <source>
        <dbReference type="ARBA" id="ARBA00023136"/>
    </source>
</evidence>
<dbReference type="InterPro" id="IPR018499">
    <property type="entry name" value="Tetraspanin/Peripherin"/>
</dbReference>
<dbReference type="Proteomes" id="UP000233551">
    <property type="component" value="Unassembled WGS sequence"/>
</dbReference>
<comment type="caution">
    <text evidence="5">The sequence shown here is derived from an EMBL/GenBank/DDBJ whole genome shotgun (WGS) entry which is preliminary data.</text>
</comment>
<dbReference type="GO" id="GO:0016020">
    <property type="term" value="C:membrane"/>
    <property type="evidence" value="ECO:0007669"/>
    <property type="project" value="UniProtKB-SubCell"/>
</dbReference>
<evidence type="ECO:0000256" key="3">
    <source>
        <dbReference type="ARBA" id="ARBA00022989"/>
    </source>
</evidence>
<dbReference type="Pfam" id="PF00335">
    <property type="entry name" value="Tetraspanin"/>
    <property type="match status" value="1"/>
</dbReference>
<reference evidence="5 6" key="1">
    <citation type="submission" date="2017-11" db="EMBL/GenBank/DDBJ databases">
        <title>De-novo sequencing of pomegranate (Punica granatum L.) genome.</title>
        <authorList>
            <person name="Akparov Z."/>
            <person name="Amiraslanov A."/>
            <person name="Hajiyeva S."/>
            <person name="Abbasov M."/>
            <person name="Kaur K."/>
            <person name="Hamwieh A."/>
            <person name="Solovyev V."/>
            <person name="Salamov A."/>
            <person name="Braich B."/>
            <person name="Kosarev P."/>
            <person name="Mahmoud A."/>
            <person name="Hajiyev E."/>
            <person name="Babayeva S."/>
            <person name="Izzatullayeva V."/>
            <person name="Mammadov A."/>
            <person name="Mammadov A."/>
            <person name="Sharifova S."/>
            <person name="Ojaghi J."/>
            <person name="Eynullazada K."/>
            <person name="Bayramov B."/>
            <person name="Abdulazimova A."/>
            <person name="Shahmuradov I."/>
        </authorList>
    </citation>
    <scope>NUCLEOTIDE SEQUENCE [LARGE SCALE GENOMIC DNA]</scope>
    <source>
        <strain evidence="6">cv. AG2017</strain>
        <tissue evidence="5">Leaf</tissue>
    </source>
</reference>
<accession>A0A2I0KLC5</accession>
<proteinExistence type="predicted"/>
<name>A0A2I0KLC5_PUNGR</name>
<dbReference type="GeneID" id="116206917"/>
<keyword evidence="3" id="KW-1133">Transmembrane helix</keyword>
<keyword evidence="6" id="KW-1185">Reference proteome</keyword>
<organism evidence="5 6">
    <name type="scientific">Punica granatum</name>
    <name type="common">Pomegranate</name>
    <dbReference type="NCBI Taxonomy" id="22663"/>
    <lineage>
        <taxon>Eukaryota</taxon>
        <taxon>Viridiplantae</taxon>
        <taxon>Streptophyta</taxon>
        <taxon>Embryophyta</taxon>
        <taxon>Tracheophyta</taxon>
        <taxon>Spermatophyta</taxon>
        <taxon>Magnoliopsida</taxon>
        <taxon>eudicotyledons</taxon>
        <taxon>Gunneridae</taxon>
        <taxon>Pentapetalae</taxon>
        <taxon>rosids</taxon>
        <taxon>malvids</taxon>
        <taxon>Myrtales</taxon>
        <taxon>Lythraceae</taxon>
        <taxon>Punica</taxon>
    </lineage>
</organism>
<evidence type="ECO:0000256" key="1">
    <source>
        <dbReference type="ARBA" id="ARBA00004141"/>
    </source>
</evidence>
<dbReference type="OrthoDB" id="1712901at2759"/>
<sequence length="223" mass="24674">MLQEIGGGLMARRIVRSCLQTLLKVMNCVMAIVGIAMILYGLWMIRVWQRDMKEAASFYSTAPWFIYAFLGLGLAVCLITCIGYVAAGSANGCCLSCYVTVVSLLVLFETAISADILLNSDWEKDLPEDPTGRFTDFEDFVKSNFDIFKWIGLLIALTQGLSILLSMVLRSIGSYSDDSIEDDRFPAAKLPLLNPSPPPPHPYLVKGDPLFAPKKLSHSENYC</sequence>
<evidence type="ECO:0000313" key="5">
    <source>
        <dbReference type="EMBL" id="PKI69312.1"/>
    </source>
</evidence>
<protein>
    <submittedName>
        <fullName evidence="5">Uncharacterized protein</fullName>
    </submittedName>
</protein>
<keyword evidence="2" id="KW-0812">Transmembrane</keyword>
<gene>
    <name evidence="5" type="ORF">CRG98_010313</name>
</gene>
<evidence type="ECO:0000256" key="2">
    <source>
        <dbReference type="ARBA" id="ARBA00022692"/>
    </source>
</evidence>
<dbReference type="STRING" id="22663.A0A2I0KLC5"/>